<gene>
    <name evidence="8" type="ORF">UFOPK1650_00502</name>
</gene>
<dbReference type="Pfam" id="PF01619">
    <property type="entry name" value="Pro_dh"/>
    <property type="match status" value="1"/>
</dbReference>
<dbReference type="SUPFAM" id="SSF51730">
    <property type="entry name" value="FAD-linked oxidoreductase"/>
    <property type="match status" value="1"/>
</dbReference>
<dbReference type="InterPro" id="IPR029041">
    <property type="entry name" value="FAD-linked_oxidoreductase-like"/>
</dbReference>
<dbReference type="PROSITE" id="PS00070">
    <property type="entry name" value="ALDEHYDE_DEHYDR_CYS"/>
    <property type="match status" value="1"/>
</dbReference>
<dbReference type="PANTHER" id="PTHR42862:SF1">
    <property type="entry name" value="DELTA-1-PYRROLINE-5-CARBOXYLATE DEHYDROGENASE 2, ISOFORM A-RELATED"/>
    <property type="match status" value="1"/>
</dbReference>
<dbReference type="InterPro" id="IPR016162">
    <property type="entry name" value="Ald_DH_N"/>
</dbReference>
<dbReference type="InterPro" id="IPR050485">
    <property type="entry name" value="Proline_metab_enzyme"/>
</dbReference>
<dbReference type="InterPro" id="IPR002872">
    <property type="entry name" value="Proline_DH_dom"/>
</dbReference>
<comment type="pathway">
    <text evidence="1">Amino-acid degradation; L-proline degradation into L-glutamate; L-glutamate from L-proline: step 2/2.</text>
</comment>
<evidence type="ECO:0000313" key="8">
    <source>
        <dbReference type="EMBL" id="CAB4566972.1"/>
    </source>
</evidence>
<evidence type="ECO:0000259" key="6">
    <source>
        <dbReference type="Pfam" id="PF00171"/>
    </source>
</evidence>
<dbReference type="FunFam" id="3.40.309.10:FF:000005">
    <property type="entry name" value="1-pyrroline-5-carboxylate dehydrogenase 1"/>
    <property type="match status" value="1"/>
</dbReference>
<dbReference type="GO" id="GO:0009898">
    <property type="term" value="C:cytoplasmic side of plasma membrane"/>
    <property type="evidence" value="ECO:0007669"/>
    <property type="project" value="TreeGrafter"/>
</dbReference>
<dbReference type="Gene3D" id="3.40.309.10">
    <property type="entry name" value="Aldehyde Dehydrogenase, Chain A, domain 2"/>
    <property type="match status" value="1"/>
</dbReference>
<dbReference type="Gene3D" id="3.40.605.10">
    <property type="entry name" value="Aldehyde Dehydrogenase, Chain A, domain 1"/>
    <property type="match status" value="1"/>
</dbReference>
<comment type="catalytic activity">
    <reaction evidence="5">
        <text>L-glutamate 5-semialdehyde + NAD(+) + H2O = L-glutamate + NADH + 2 H(+)</text>
        <dbReference type="Rhea" id="RHEA:30235"/>
        <dbReference type="ChEBI" id="CHEBI:15377"/>
        <dbReference type="ChEBI" id="CHEBI:15378"/>
        <dbReference type="ChEBI" id="CHEBI:29985"/>
        <dbReference type="ChEBI" id="CHEBI:57540"/>
        <dbReference type="ChEBI" id="CHEBI:57945"/>
        <dbReference type="ChEBI" id="CHEBI:58066"/>
        <dbReference type="EC" id="1.2.1.88"/>
    </reaction>
</comment>
<evidence type="ECO:0000256" key="1">
    <source>
        <dbReference type="ARBA" id="ARBA00004786"/>
    </source>
</evidence>
<keyword evidence="4" id="KW-0520">NAD</keyword>
<dbReference type="PANTHER" id="PTHR42862">
    <property type="entry name" value="DELTA-1-PYRROLINE-5-CARBOXYLATE DEHYDROGENASE 1, ISOFORM A-RELATED"/>
    <property type="match status" value="1"/>
</dbReference>
<evidence type="ECO:0000256" key="2">
    <source>
        <dbReference type="ARBA" id="ARBA00012884"/>
    </source>
</evidence>
<dbReference type="PIRSF" id="PIRSF000197">
    <property type="entry name" value="Bifunct_PutA"/>
    <property type="match status" value="1"/>
</dbReference>
<organism evidence="8">
    <name type="scientific">freshwater metagenome</name>
    <dbReference type="NCBI Taxonomy" id="449393"/>
    <lineage>
        <taxon>unclassified sequences</taxon>
        <taxon>metagenomes</taxon>
        <taxon>ecological metagenomes</taxon>
    </lineage>
</organism>
<dbReference type="GO" id="GO:0004657">
    <property type="term" value="F:proline dehydrogenase activity"/>
    <property type="evidence" value="ECO:0007669"/>
    <property type="project" value="InterPro"/>
</dbReference>
<dbReference type="InterPro" id="IPR015590">
    <property type="entry name" value="Aldehyde_DH_dom"/>
</dbReference>
<dbReference type="GO" id="GO:0003700">
    <property type="term" value="F:DNA-binding transcription factor activity"/>
    <property type="evidence" value="ECO:0007669"/>
    <property type="project" value="InterPro"/>
</dbReference>
<protein>
    <recommendedName>
        <fullName evidence="2">L-glutamate gamma-semialdehyde dehydrogenase</fullName>
        <ecNumber evidence="2">1.2.1.88</ecNumber>
    </recommendedName>
</protein>
<sequence>MNLRQAEPDVEATVREVAELLDLAGKNRARADRIHRRRFARLLKDPKAIDLTIRLTDEVIRIVNPREAARRFRQITKEATLGLGLIDFLSIKLAALTSLLLPKLTIAIVIAKVRSTSKRAILASEKKPLAKHLTRRERRKVANNINVLGEAVLGDEEATARYQSVLEMLSRDEVNYISVKISSIISQIITLDTEGSIERCSERIRDLYRLAKKKGAFVNLDMEEFRDLEITVSLFMRLLDEPEFESLNAGIVIQAYLPDSHAYFHRLIEWSRERHARSGGSVKIRLVKGANLAMERAEAEYHGHTQAPYLTKADVDASYLRLVDEGLRPENRGAIRLGIASHNLFHIVWATNLARSRDLAEMIDIEMLEGMANGEALAIAERFGSVLLYTPVTKRSDFPSAVAYLVRRLDENTAEENYLRSSFTITAKSAEFEDQRRRFENAVHDRATISTRSLRLEEAHSHHLLEKFENQHDGDFTDGEYRSRLGKAFKGIQTVTNLHIPLVIGGEEIITTETEEGRDPNENGKVWYRYSFADRVHIDKALRIASKAVASWDELGAKGRGEILLRAAEVMEESRAQTISIMARDTGKTAAEADPEISEAIDFARYYAMTAIGATRGSTPMGVIAVVPPWNFPYAIPLGGVLAALAAGNTVIFKPAPESVAVAWSAVNHLWQAGVPKEVLHFIPCRDDENGKYLITHDDVAAVILTGGFDTARLFLSWKPELTLLAETSGKNAIVITASADIDLAVKDLVQSAFGHAGQKCSAASLAIVDAKIHDHPSFTKQLIDAASSLVVGAGTSFATLVGPVIKPPSGALLRALTTLDEGESWLLEPKRLDDSGHLWRPGIKVGVKEGSWSHQNEWFGPVLAVMRAPDLDTAITWQNSTPYGLTAGIHSLNQEECERWISKVEAGNLYVNRAITGAIVQRQPFGGWKRSSVGPTSKAGGPHYVEQLRNWPLVVDADAAKKSARIWWDRTGSQLIPTSSLHVERNYLRYRKYVEPILVRVDASTSHPERLFISWLTREFGIKIVLSDNETREEFLRFARENEFGKVRWLSSEVPPTAELIELGLSVDTRPMTQVGGVELTRWLKEQSISITNHRYGNVGSGPNPKI</sequence>
<dbReference type="InterPro" id="IPR016161">
    <property type="entry name" value="Ald_DH/histidinol_DH"/>
</dbReference>
<dbReference type="GO" id="GO:0010133">
    <property type="term" value="P:L-proline catabolic process to L-glutamate"/>
    <property type="evidence" value="ECO:0007669"/>
    <property type="project" value="InterPro"/>
</dbReference>
<dbReference type="InterPro" id="IPR029510">
    <property type="entry name" value="Ald_DH_CS_GLU"/>
</dbReference>
<dbReference type="AlphaFoldDB" id="A0A6J6DS82"/>
<dbReference type="Pfam" id="PF00171">
    <property type="entry name" value="Aldedh"/>
    <property type="match status" value="1"/>
</dbReference>
<reference evidence="8" key="1">
    <citation type="submission" date="2020-05" db="EMBL/GenBank/DDBJ databases">
        <authorList>
            <person name="Chiriac C."/>
            <person name="Salcher M."/>
            <person name="Ghai R."/>
            <person name="Kavagutti S V."/>
        </authorList>
    </citation>
    <scope>NUCLEOTIDE SEQUENCE</scope>
</reference>
<name>A0A6J6DS82_9ZZZZ</name>
<dbReference type="InterPro" id="IPR016160">
    <property type="entry name" value="Ald_DH_CS_CYS"/>
</dbReference>
<dbReference type="SUPFAM" id="SSF53720">
    <property type="entry name" value="ALDH-like"/>
    <property type="match status" value="1"/>
</dbReference>
<evidence type="ECO:0000256" key="5">
    <source>
        <dbReference type="ARBA" id="ARBA00048142"/>
    </source>
</evidence>
<dbReference type="PROSITE" id="PS00687">
    <property type="entry name" value="ALDEHYDE_DEHYDR_GLU"/>
    <property type="match status" value="1"/>
</dbReference>
<dbReference type="InterPro" id="IPR016163">
    <property type="entry name" value="Ald_DH_C"/>
</dbReference>
<dbReference type="InterPro" id="IPR025703">
    <property type="entry name" value="Bifunct_PutA"/>
</dbReference>
<dbReference type="EC" id="1.2.1.88" evidence="2"/>
<evidence type="ECO:0000256" key="3">
    <source>
        <dbReference type="ARBA" id="ARBA00023002"/>
    </source>
</evidence>
<feature type="domain" description="Aldehyde dehydrogenase" evidence="6">
    <location>
        <begin position="516"/>
        <end position="948"/>
    </location>
</feature>
<evidence type="ECO:0000256" key="4">
    <source>
        <dbReference type="ARBA" id="ARBA00023027"/>
    </source>
</evidence>
<dbReference type="Gene3D" id="3.20.20.220">
    <property type="match status" value="1"/>
</dbReference>
<proteinExistence type="predicted"/>
<feature type="domain" description="Proline dehydrogenase" evidence="7">
    <location>
        <begin position="131"/>
        <end position="420"/>
    </location>
</feature>
<dbReference type="GO" id="GO:0003842">
    <property type="term" value="F:L-glutamate gamma-semialdehyde dehydrogenase activity"/>
    <property type="evidence" value="ECO:0007669"/>
    <property type="project" value="UniProtKB-EC"/>
</dbReference>
<keyword evidence="3" id="KW-0560">Oxidoreductase</keyword>
<accession>A0A6J6DS82</accession>
<evidence type="ECO:0000259" key="7">
    <source>
        <dbReference type="Pfam" id="PF01619"/>
    </source>
</evidence>
<dbReference type="EMBL" id="CAEZTJ010000055">
    <property type="protein sequence ID" value="CAB4566972.1"/>
    <property type="molecule type" value="Genomic_DNA"/>
</dbReference>